<dbReference type="PROSITE" id="PS51318">
    <property type="entry name" value="TAT"/>
    <property type="match status" value="1"/>
</dbReference>
<evidence type="ECO:0000313" key="4">
    <source>
        <dbReference type="EMBL" id="MBV0903178.1"/>
    </source>
</evidence>
<evidence type="ECO:0000256" key="2">
    <source>
        <dbReference type="SAM" id="MobiDB-lite"/>
    </source>
</evidence>
<organism evidence="4 5">
    <name type="scientific">Haloarcula salina</name>
    <dbReference type="NCBI Taxonomy" id="1429914"/>
    <lineage>
        <taxon>Archaea</taxon>
        <taxon>Methanobacteriati</taxon>
        <taxon>Methanobacteriota</taxon>
        <taxon>Stenosarchaea group</taxon>
        <taxon>Halobacteria</taxon>
        <taxon>Halobacteriales</taxon>
        <taxon>Haloarculaceae</taxon>
        <taxon>Haloarcula</taxon>
    </lineage>
</organism>
<protein>
    <submittedName>
        <fullName evidence="4">ABC transporter substrate-binding protein</fullName>
    </submittedName>
</protein>
<dbReference type="Gene3D" id="3.40.50.2300">
    <property type="match status" value="2"/>
</dbReference>
<name>A0AA41G2J8_9EURY</name>
<comment type="caution">
    <text evidence="4">The sequence shown here is derived from an EMBL/GenBank/DDBJ whole genome shotgun (WGS) entry which is preliminary data.</text>
</comment>
<keyword evidence="5" id="KW-1185">Reference proteome</keyword>
<feature type="domain" description="Leucine-binding protein" evidence="3">
    <location>
        <begin position="78"/>
        <end position="439"/>
    </location>
</feature>
<evidence type="ECO:0000259" key="3">
    <source>
        <dbReference type="Pfam" id="PF13458"/>
    </source>
</evidence>
<proteinExistence type="predicted"/>
<dbReference type="PANTHER" id="PTHR30483">
    <property type="entry name" value="LEUCINE-SPECIFIC-BINDING PROTEIN"/>
    <property type="match status" value="1"/>
</dbReference>
<feature type="compositionally biased region" description="Gly residues" evidence="2">
    <location>
        <begin position="39"/>
        <end position="70"/>
    </location>
</feature>
<evidence type="ECO:0000313" key="5">
    <source>
        <dbReference type="Proteomes" id="UP001166304"/>
    </source>
</evidence>
<sequence>MSGDNKFIERLNRRRFLRATGLIAAGGLAGCSSQEELQGDGGDGSGGSDGGDGGGGGDGSSGSTDSGGDGGDSESSEPIDVGVVIPFSGDLSDFGEPMLNALQMAAKDINAAGGPLGREIRLHDEDSETNSTAGVNAANSLINTQNVSSIIGAVSSGVTISIASSVTIPNETLHITSASSSPTISTLDDNDLVFRTRTNDRFVAKVMAQIIQNQDVEKAAVLHINNDFGKALANTFEESFTGTTTAKVGYESGQSSYQQVLSELYADDPEFVALAGYPESGTTILSQWNEEGYGGNWVLHTSLLSNDFLNNVGSDVLNGMYGVRTKPPTGDATESFKSDYASAYPDADLFSPYSWNSYDALLSYALAVHHAGTTDSGAVKESMRAVSNPDGMAVSYGQFADGVSKIDGGSAIDYSGPSGTVNYDSNGDVASDMAVVKVEDGSFTDQRTIPANELI</sequence>
<dbReference type="EMBL" id="JAHQXE010000005">
    <property type="protein sequence ID" value="MBV0903178.1"/>
    <property type="molecule type" value="Genomic_DNA"/>
</dbReference>
<reference evidence="4" key="1">
    <citation type="submission" date="2021-06" db="EMBL/GenBank/DDBJ databases">
        <title>New haloarchaea isolates fom saline soil.</title>
        <authorList>
            <person name="Duran-Viseras A."/>
            <person name="Sanchez-Porro C.S."/>
            <person name="Ventosa A."/>
        </authorList>
    </citation>
    <scope>NUCLEOTIDE SEQUENCE</scope>
    <source>
        <strain evidence="4">JCM 18369</strain>
    </source>
</reference>
<evidence type="ECO:0000256" key="1">
    <source>
        <dbReference type="ARBA" id="ARBA00022729"/>
    </source>
</evidence>
<gene>
    <name evidence="4" type="ORF">KTS37_15405</name>
</gene>
<dbReference type="InterPro" id="IPR028081">
    <property type="entry name" value="Leu-bd"/>
</dbReference>
<dbReference type="CDD" id="cd06346">
    <property type="entry name" value="PBP1_ABC_ligand_binding-like"/>
    <property type="match status" value="1"/>
</dbReference>
<accession>A0AA41G2J8</accession>
<dbReference type="InterPro" id="IPR006311">
    <property type="entry name" value="TAT_signal"/>
</dbReference>
<dbReference type="SUPFAM" id="SSF53822">
    <property type="entry name" value="Periplasmic binding protein-like I"/>
    <property type="match status" value="1"/>
</dbReference>
<feature type="region of interest" description="Disordered" evidence="2">
    <location>
        <begin position="29"/>
        <end position="79"/>
    </location>
</feature>
<dbReference type="Pfam" id="PF13458">
    <property type="entry name" value="Peripla_BP_6"/>
    <property type="match status" value="1"/>
</dbReference>
<dbReference type="InterPro" id="IPR051010">
    <property type="entry name" value="BCAA_transport"/>
</dbReference>
<dbReference type="RefSeq" id="WP_162413924.1">
    <property type="nucleotide sequence ID" value="NZ_JAHQXE010000005.1"/>
</dbReference>
<dbReference type="PANTHER" id="PTHR30483:SF6">
    <property type="entry name" value="PERIPLASMIC BINDING PROTEIN OF ABC TRANSPORTER FOR NATURAL AMINO ACIDS"/>
    <property type="match status" value="1"/>
</dbReference>
<dbReference type="InterPro" id="IPR028082">
    <property type="entry name" value="Peripla_BP_I"/>
</dbReference>
<dbReference type="AlphaFoldDB" id="A0AA41G2J8"/>
<dbReference type="PROSITE" id="PS51257">
    <property type="entry name" value="PROKAR_LIPOPROTEIN"/>
    <property type="match status" value="1"/>
</dbReference>
<keyword evidence="1" id="KW-0732">Signal</keyword>
<dbReference type="Proteomes" id="UP001166304">
    <property type="component" value="Unassembled WGS sequence"/>
</dbReference>